<dbReference type="Pfam" id="PF20154">
    <property type="entry name" value="LNT_N"/>
    <property type="match status" value="1"/>
</dbReference>
<keyword evidence="6 9" id="KW-1133">Transmembrane helix</keyword>
<dbReference type="InterPro" id="IPR036526">
    <property type="entry name" value="C-N_Hydrolase_sf"/>
</dbReference>
<dbReference type="Pfam" id="PF00795">
    <property type="entry name" value="CN_hydrolase"/>
    <property type="match status" value="1"/>
</dbReference>
<feature type="transmembrane region" description="Helical" evidence="9">
    <location>
        <begin position="138"/>
        <end position="161"/>
    </location>
</feature>
<comment type="pathway">
    <text evidence="9">Protein modification; lipoprotein biosynthesis (N-acyl transfer).</text>
</comment>
<dbReference type="InterPro" id="IPR045378">
    <property type="entry name" value="LNT_N"/>
</dbReference>
<keyword evidence="3 9" id="KW-1003">Cell membrane</keyword>
<dbReference type="Gene3D" id="3.60.110.10">
    <property type="entry name" value="Carbon-nitrogen hydrolase"/>
    <property type="match status" value="1"/>
</dbReference>
<protein>
    <recommendedName>
        <fullName evidence="9">Apolipoprotein N-acyltransferase</fullName>
        <shortName evidence="9">ALP N-acyltransferase</shortName>
        <ecNumber evidence="9">2.3.1.269</ecNumber>
    </recommendedName>
</protein>
<dbReference type="EMBL" id="BMCT01000008">
    <property type="protein sequence ID" value="GGF79964.1"/>
    <property type="molecule type" value="Genomic_DNA"/>
</dbReference>
<dbReference type="HAMAP" id="MF_01148">
    <property type="entry name" value="Lnt"/>
    <property type="match status" value="1"/>
</dbReference>
<evidence type="ECO:0000256" key="7">
    <source>
        <dbReference type="ARBA" id="ARBA00023136"/>
    </source>
</evidence>
<feature type="transmembrane region" description="Helical" evidence="9">
    <location>
        <begin position="510"/>
        <end position="531"/>
    </location>
</feature>
<dbReference type="InterPro" id="IPR003010">
    <property type="entry name" value="C-N_Hydrolase"/>
</dbReference>
<dbReference type="CDD" id="cd07571">
    <property type="entry name" value="ALP_N-acyl_transferase"/>
    <property type="match status" value="1"/>
</dbReference>
<evidence type="ECO:0000256" key="5">
    <source>
        <dbReference type="ARBA" id="ARBA00022692"/>
    </source>
</evidence>
<evidence type="ECO:0000256" key="1">
    <source>
        <dbReference type="ARBA" id="ARBA00004651"/>
    </source>
</evidence>
<dbReference type="PANTHER" id="PTHR38686">
    <property type="entry name" value="APOLIPOPROTEIN N-ACYLTRANSFERASE"/>
    <property type="match status" value="1"/>
</dbReference>
<comment type="catalytic activity">
    <reaction evidence="9">
        <text>N-terminal S-1,2-diacyl-sn-glyceryl-L-cysteinyl-[lipoprotein] + a glycerophospholipid = N-acyl-S-1,2-diacyl-sn-glyceryl-L-cysteinyl-[lipoprotein] + a 2-acyl-sn-glycero-3-phospholipid + H(+)</text>
        <dbReference type="Rhea" id="RHEA:48228"/>
        <dbReference type="Rhea" id="RHEA-COMP:14681"/>
        <dbReference type="Rhea" id="RHEA-COMP:14684"/>
        <dbReference type="ChEBI" id="CHEBI:15378"/>
        <dbReference type="ChEBI" id="CHEBI:136912"/>
        <dbReference type="ChEBI" id="CHEBI:140656"/>
        <dbReference type="ChEBI" id="CHEBI:140657"/>
        <dbReference type="ChEBI" id="CHEBI:140660"/>
        <dbReference type="EC" id="2.3.1.269"/>
    </reaction>
</comment>
<evidence type="ECO:0000256" key="6">
    <source>
        <dbReference type="ARBA" id="ARBA00022989"/>
    </source>
</evidence>
<feature type="transmembrane region" description="Helical" evidence="9">
    <location>
        <begin position="212"/>
        <end position="232"/>
    </location>
</feature>
<keyword evidence="4 9" id="KW-0808">Transferase</keyword>
<evidence type="ECO:0000256" key="2">
    <source>
        <dbReference type="ARBA" id="ARBA00010065"/>
    </source>
</evidence>
<feature type="domain" description="CN hydrolase" evidence="10">
    <location>
        <begin position="247"/>
        <end position="499"/>
    </location>
</feature>
<dbReference type="AlphaFoldDB" id="A0A917CAQ5"/>
<proteinExistence type="inferred from homology"/>
<feature type="transmembrane region" description="Helical" evidence="9">
    <location>
        <begin position="71"/>
        <end position="91"/>
    </location>
</feature>
<comment type="caution">
    <text evidence="11">The sequence shown here is derived from an EMBL/GenBank/DDBJ whole genome shotgun (WGS) entry which is preliminary data.</text>
</comment>
<evidence type="ECO:0000259" key="10">
    <source>
        <dbReference type="PROSITE" id="PS50263"/>
    </source>
</evidence>
<sequence length="538" mass="57605">MNGVTLASWVRSLTGWRRLAFAVAAGGFSALSTAPYGVWPVLAIGFPALILLIDGAGHARRRGRGAMLRAAAWAGWGFGFGYFLASLWWIGDAFLVEAEDFGWLLPFAVLLLPAGLALFMALGAVLARLAWPSGAGRICVFAVAFTISEWLRGHVLTGFPWNTFGYGPAATLELAQGAAVVGLWGLTFFALLLFATPVLLLRPGSLARRTAWPVAALVVLAGAYGAGAYRLATTPARFLEHVHLRLLQPAIPQGEKFAYDKRKSVLAGYLELSQQPSALYPKGLDDVSLLIWPESAFPFIYEREPWAKALIAQVLPQNVTLVTGAARLGDPPPGQTSSFFNSIRVMNARGETQTVADKVHLVPFGEYLPFQAFLESIGLEQLTRVRGGFSAGDRLRPLPLPGAPSAAPLICYEAIFPGAVVPEGERPGFLLNLTNDAWFGDTPGPHQHFLQARLRAVEEGLPLVRSANTGVSAIVDPLGRIVASRDLGARGVLDGDLPAALPTPPVGARLSSTILTILMLFTSLIAACAIWRHHTRIG</sequence>
<name>A0A917CAQ5_9HYPH</name>
<keyword evidence="8 9" id="KW-0012">Acyltransferase</keyword>
<keyword evidence="12" id="KW-1185">Reference proteome</keyword>
<evidence type="ECO:0000256" key="9">
    <source>
        <dbReference type="HAMAP-Rule" id="MF_01148"/>
    </source>
</evidence>
<gene>
    <name evidence="9 11" type="primary">lnt</name>
    <name evidence="11" type="ORF">GCM10007301_45100</name>
</gene>
<evidence type="ECO:0000256" key="4">
    <source>
        <dbReference type="ARBA" id="ARBA00022679"/>
    </source>
</evidence>
<dbReference type="GO" id="GO:0042158">
    <property type="term" value="P:lipoprotein biosynthetic process"/>
    <property type="evidence" value="ECO:0007669"/>
    <property type="project" value="UniProtKB-UniRule"/>
</dbReference>
<organism evidence="11 12">
    <name type="scientific">Azorhizobium oxalatiphilum</name>
    <dbReference type="NCBI Taxonomy" id="980631"/>
    <lineage>
        <taxon>Bacteria</taxon>
        <taxon>Pseudomonadati</taxon>
        <taxon>Pseudomonadota</taxon>
        <taxon>Alphaproteobacteria</taxon>
        <taxon>Hyphomicrobiales</taxon>
        <taxon>Xanthobacteraceae</taxon>
        <taxon>Azorhizobium</taxon>
    </lineage>
</organism>
<dbReference type="InterPro" id="IPR004563">
    <property type="entry name" value="Apolipo_AcylTrfase"/>
</dbReference>
<feature type="transmembrane region" description="Helical" evidence="9">
    <location>
        <begin position="103"/>
        <end position="126"/>
    </location>
</feature>
<dbReference type="Proteomes" id="UP000606044">
    <property type="component" value="Unassembled WGS sequence"/>
</dbReference>
<dbReference type="EC" id="2.3.1.269" evidence="9"/>
<comment type="function">
    <text evidence="9">Catalyzes the phospholipid dependent N-acylation of the N-terminal cysteine of apolipoprotein, the last step in lipoprotein maturation.</text>
</comment>
<dbReference type="PANTHER" id="PTHR38686:SF1">
    <property type="entry name" value="APOLIPOPROTEIN N-ACYLTRANSFERASE"/>
    <property type="match status" value="1"/>
</dbReference>
<keyword evidence="5 9" id="KW-0812">Transmembrane</keyword>
<feature type="transmembrane region" description="Helical" evidence="9">
    <location>
        <begin position="181"/>
        <end position="200"/>
    </location>
</feature>
<dbReference type="NCBIfam" id="TIGR00546">
    <property type="entry name" value="lnt"/>
    <property type="match status" value="1"/>
</dbReference>
<evidence type="ECO:0000256" key="3">
    <source>
        <dbReference type="ARBA" id="ARBA00022475"/>
    </source>
</evidence>
<evidence type="ECO:0000313" key="12">
    <source>
        <dbReference type="Proteomes" id="UP000606044"/>
    </source>
</evidence>
<dbReference type="PROSITE" id="PS50263">
    <property type="entry name" value="CN_HYDROLASE"/>
    <property type="match status" value="1"/>
</dbReference>
<reference evidence="11" key="2">
    <citation type="submission" date="2020-09" db="EMBL/GenBank/DDBJ databases">
        <authorList>
            <person name="Sun Q."/>
            <person name="Sedlacek I."/>
        </authorList>
    </citation>
    <scope>NUCLEOTIDE SEQUENCE</scope>
    <source>
        <strain evidence="11">CCM 7897</strain>
    </source>
</reference>
<comment type="similarity">
    <text evidence="2 9">Belongs to the CN hydrolase family. Apolipoprotein N-acyltransferase subfamily.</text>
</comment>
<accession>A0A917CAQ5</accession>
<reference evidence="11" key="1">
    <citation type="journal article" date="2014" name="Int. J. Syst. Evol. Microbiol.">
        <title>Complete genome sequence of Corynebacterium casei LMG S-19264T (=DSM 44701T), isolated from a smear-ripened cheese.</title>
        <authorList>
            <consortium name="US DOE Joint Genome Institute (JGI-PGF)"/>
            <person name="Walter F."/>
            <person name="Albersmeier A."/>
            <person name="Kalinowski J."/>
            <person name="Ruckert C."/>
        </authorList>
    </citation>
    <scope>NUCLEOTIDE SEQUENCE</scope>
    <source>
        <strain evidence="11">CCM 7897</strain>
    </source>
</reference>
<comment type="subcellular location">
    <subcellularLocation>
        <location evidence="1 9">Cell membrane</location>
        <topology evidence="1 9">Multi-pass membrane protein</topology>
    </subcellularLocation>
</comment>
<dbReference type="SUPFAM" id="SSF56317">
    <property type="entry name" value="Carbon-nitrogen hydrolase"/>
    <property type="match status" value="1"/>
</dbReference>
<dbReference type="GO" id="GO:0016410">
    <property type="term" value="F:N-acyltransferase activity"/>
    <property type="evidence" value="ECO:0007669"/>
    <property type="project" value="UniProtKB-UniRule"/>
</dbReference>
<evidence type="ECO:0000313" key="11">
    <source>
        <dbReference type="EMBL" id="GGF79964.1"/>
    </source>
</evidence>
<keyword evidence="7 9" id="KW-0472">Membrane</keyword>
<feature type="transmembrane region" description="Helical" evidence="9">
    <location>
        <begin position="38"/>
        <end position="59"/>
    </location>
</feature>
<evidence type="ECO:0000256" key="8">
    <source>
        <dbReference type="ARBA" id="ARBA00023315"/>
    </source>
</evidence>
<dbReference type="GO" id="GO:0005886">
    <property type="term" value="C:plasma membrane"/>
    <property type="evidence" value="ECO:0007669"/>
    <property type="project" value="UniProtKB-SubCell"/>
</dbReference>